<dbReference type="AlphaFoldDB" id="A0A840HXH6"/>
<dbReference type="GO" id="GO:0004519">
    <property type="term" value="F:endonuclease activity"/>
    <property type="evidence" value="ECO:0007669"/>
    <property type="project" value="UniProtKB-KW"/>
</dbReference>
<gene>
    <name evidence="1" type="ORF">HNQ99_003029</name>
</gene>
<reference evidence="1 2" key="1">
    <citation type="submission" date="2020-08" db="EMBL/GenBank/DDBJ databases">
        <title>Genomic Encyclopedia of Type Strains, Phase IV (KMG-IV): sequencing the most valuable type-strain genomes for metagenomic binning, comparative biology and taxonomic classification.</title>
        <authorList>
            <person name="Goeker M."/>
        </authorList>
    </citation>
    <scope>NUCLEOTIDE SEQUENCE [LARGE SCALE GENOMIC DNA]</scope>
    <source>
        <strain evidence="1 2">DSM 7465</strain>
    </source>
</reference>
<dbReference type="RefSeq" id="WP_246415021.1">
    <property type="nucleotide sequence ID" value="NZ_JACHOV010000013.1"/>
</dbReference>
<proteinExistence type="predicted"/>
<dbReference type="EMBL" id="JACHOV010000013">
    <property type="protein sequence ID" value="MBB4642693.1"/>
    <property type="molecule type" value="Genomic_DNA"/>
</dbReference>
<evidence type="ECO:0000313" key="2">
    <source>
        <dbReference type="Proteomes" id="UP000575068"/>
    </source>
</evidence>
<dbReference type="InterPro" id="IPR035437">
    <property type="entry name" value="SNase_OB-fold_sf"/>
</dbReference>
<dbReference type="Gene3D" id="2.40.50.90">
    <property type="match status" value="1"/>
</dbReference>
<dbReference type="SUPFAM" id="SSF50199">
    <property type="entry name" value="Staphylococcal nuclease"/>
    <property type="match status" value="1"/>
</dbReference>
<sequence length="199" mass="21880">MKLFPGATPFQRWMMGITFVIVAVYSIGQNKESLIEASRTRLSSSQPAIIDGDTVDFPNGRVRVVGIDAPDDDLPQLKAISSQALRDLAMRDGGMDCSVSMFDYALRHENQCRTDAKSYGRLNLACRFPANKASVGATMVAQGYAVDYRVFSGGAYVDLMQKAAARRSGLWGVDYERMRQLAVRRAQVPQGCSVGTIRK</sequence>
<protein>
    <submittedName>
        <fullName evidence="1">Endonuclease YncB(Thermonuclease family)</fullName>
    </submittedName>
</protein>
<comment type="caution">
    <text evidence="1">The sequence shown here is derived from an EMBL/GenBank/DDBJ whole genome shotgun (WGS) entry which is preliminary data.</text>
</comment>
<keyword evidence="1" id="KW-0255">Endonuclease</keyword>
<accession>A0A840HXH6</accession>
<keyword evidence="1" id="KW-0540">Nuclease</keyword>
<keyword evidence="1" id="KW-0378">Hydrolase</keyword>
<organism evidence="1 2">
    <name type="scientific">Rhizorhapis suberifaciens</name>
    <name type="common">corky root of lettuce</name>
    <dbReference type="NCBI Taxonomy" id="13656"/>
    <lineage>
        <taxon>Bacteria</taxon>
        <taxon>Pseudomonadati</taxon>
        <taxon>Pseudomonadota</taxon>
        <taxon>Alphaproteobacteria</taxon>
        <taxon>Sphingomonadales</taxon>
        <taxon>Sphingomonadaceae</taxon>
        <taxon>Rhizorhapis</taxon>
    </lineage>
</organism>
<dbReference type="Proteomes" id="UP000575068">
    <property type="component" value="Unassembled WGS sequence"/>
</dbReference>
<name>A0A840HXH6_9SPHN</name>
<keyword evidence="2" id="KW-1185">Reference proteome</keyword>
<evidence type="ECO:0000313" key="1">
    <source>
        <dbReference type="EMBL" id="MBB4642693.1"/>
    </source>
</evidence>